<reference evidence="3" key="1">
    <citation type="journal article" date="2019" name="Int. J. Syst. Evol. Microbiol.">
        <title>The Global Catalogue of Microorganisms (GCM) 10K type strain sequencing project: providing services to taxonomists for standard genome sequencing and annotation.</title>
        <authorList>
            <consortium name="The Broad Institute Genomics Platform"/>
            <consortium name="The Broad Institute Genome Sequencing Center for Infectious Disease"/>
            <person name="Wu L."/>
            <person name="Ma J."/>
        </authorList>
    </citation>
    <scope>NUCLEOTIDE SEQUENCE [LARGE SCALE GENOMIC DNA]</scope>
    <source>
        <strain evidence="3">KCTC 22558</strain>
    </source>
</reference>
<protein>
    <submittedName>
        <fullName evidence="2">Uncharacterized protein</fullName>
    </submittedName>
</protein>
<comment type="caution">
    <text evidence="2">The sequence shown here is derived from an EMBL/GenBank/DDBJ whole genome shotgun (WGS) entry which is preliminary data.</text>
</comment>
<keyword evidence="1" id="KW-0732">Signal</keyword>
<organism evidence="2 3">
    <name type="scientific">Cognatilysobacter xinjiangensis</name>
    <dbReference type="NCBI Taxonomy" id="546892"/>
    <lineage>
        <taxon>Bacteria</taxon>
        <taxon>Pseudomonadati</taxon>
        <taxon>Pseudomonadota</taxon>
        <taxon>Gammaproteobacteria</taxon>
        <taxon>Lysobacterales</taxon>
        <taxon>Lysobacteraceae</taxon>
        <taxon>Cognatilysobacter</taxon>
    </lineage>
</organism>
<evidence type="ECO:0000313" key="3">
    <source>
        <dbReference type="Proteomes" id="UP000643403"/>
    </source>
</evidence>
<evidence type="ECO:0000313" key="2">
    <source>
        <dbReference type="EMBL" id="GGZ71177.1"/>
    </source>
</evidence>
<dbReference type="RefSeq" id="WP_189450845.1">
    <property type="nucleotide sequence ID" value="NZ_BMXY01000004.1"/>
</dbReference>
<dbReference type="EMBL" id="BMXY01000004">
    <property type="protein sequence ID" value="GGZ71177.1"/>
    <property type="molecule type" value="Genomic_DNA"/>
</dbReference>
<proteinExistence type="predicted"/>
<evidence type="ECO:0000256" key="1">
    <source>
        <dbReference type="SAM" id="SignalP"/>
    </source>
</evidence>
<accession>A0ABQ3C764</accession>
<sequence length="148" mass="16024">MRRLVLILLFSAPAAYAAGLPVLSGYPGCDYERLGNVRADDGRRPDGSLDDTRLRLASHSRVFDRLSAQGEARGAKAIVVNLHEADFYTKNGNRTKRPVYVAVSGAAIRVADAARWRFDVLDAEALQARALQGKAADVVIKTPPPPVL</sequence>
<name>A0ABQ3C764_9GAMM</name>
<feature type="signal peptide" evidence="1">
    <location>
        <begin position="1"/>
        <end position="17"/>
    </location>
</feature>
<gene>
    <name evidence="2" type="ORF">GCM10008101_26920</name>
</gene>
<keyword evidence="3" id="KW-1185">Reference proteome</keyword>
<dbReference type="Proteomes" id="UP000643403">
    <property type="component" value="Unassembled WGS sequence"/>
</dbReference>
<feature type="chain" id="PRO_5045276387" evidence="1">
    <location>
        <begin position="18"/>
        <end position="148"/>
    </location>
</feature>